<dbReference type="Gene3D" id="3.40.50.1820">
    <property type="entry name" value="alpha/beta hydrolase"/>
    <property type="match status" value="1"/>
</dbReference>
<evidence type="ECO:0000256" key="1">
    <source>
        <dbReference type="ARBA" id="ARBA00022801"/>
    </source>
</evidence>
<dbReference type="KEGG" id="vpe:Varpa_2307"/>
<reference evidence="4 5" key="2">
    <citation type="journal article" date="2013" name="Genome Announc.">
        <title>Genome of the Root-Associated Plant Growth-Promoting Bacterium Variovorax paradoxus Strain EPS.</title>
        <authorList>
            <person name="Han J.I."/>
            <person name="Spain J.C."/>
            <person name="Leadbetter J.R."/>
            <person name="Ovchinnikova G."/>
            <person name="Goodwin L.A."/>
            <person name="Han C.S."/>
            <person name="Woyke T."/>
            <person name="Davenport K.W."/>
            <person name="Orwin P.M."/>
        </authorList>
    </citation>
    <scope>NUCLEOTIDE SEQUENCE [LARGE SCALE GENOMIC DNA]</scope>
    <source>
        <strain evidence="4 5">EPS</strain>
    </source>
</reference>
<dbReference type="Pfam" id="PF20434">
    <property type="entry name" value="BD-FAE"/>
    <property type="match status" value="1"/>
</dbReference>
<keyword evidence="1" id="KW-0378">Hydrolase</keyword>
<evidence type="ECO:0000259" key="3">
    <source>
        <dbReference type="Pfam" id="PF20434"/>
    </source>
</evidence>
<feature type="domain" description="BD-FAE-like" evidence="3">
    <location>
        <begin position="72"/>
        <end position="169"/>
    </location>
</feature>
<dbReference type="SUPFAM" id="SSF53474">
    <property type="entry name" value="alpha/beta-Hydrolases"/>
    <property type="match status" value="1"/>
</dbReference>
<feature type="chain" id="PRO_5003210156" evidence="2">
    <location>
        <begin position="36"/>
        <end position="288"/>
    </location>
</feature>
<gene>
    <name evidence="4" type="ordered locus">Varpa_2307</name>
</gene>
<dbReference type="STRING" id="595537.Varpa_2307"/>
<dbReference type="RefSeq" id="WP_013540747.1">
    <property type="nucleotide sequence ID" value="NC_014931.1"/>
</dbReference>
<dbReference type="GO" id="GO:0016787">
    <property type="term" value="F:hydrolase activity"/>
    <property type="evidence" value="ECO:0007669"/>
    <property type="project" value="UniProtKB-KW"/>
</dbReference>
<dbReference type="HOGENOM" id="CLU_012494_4_3_4"/>
<proteinExistence type="predicted"/>
<evidence type="ECO:0000313" key="5">
    <source>
        <dbReference type="Proteomes" id="UP000008917"/>
    </source>
</evidence>
<accession>E6UWW7</accession>
<dbReference type="eggNOG" id="COG0657">
    <property type="taxonomic scope" value="Bacteria"/>
</dbReference>
<name>E6UWW7_VARPE</name>
<sequence>MRETKASVISRKLRRSCAVAIGLLAGVTLATSPRAAEDPANQVAPPNTSVYRNIAGRDLRVFEFPPADIAGSARPAILLVQGGAWSRGSPEQLFRSARYFSEKGFVSAVVEYRLADATSSPVESFSDVCYSLAFLRKNAGRLGLAPSRVALWGISSSGQLVASAATVGCDSAEGSSGNGGPDALLLVSPVVDAVSDGLFRDLMKGHGKPSSLSPTHTLTRSIAPTLIMQGNADHTTPIERSKVFCERARGLGSRCELIVLEGQGHVLDRPTRDEVLDRQVRFLREMWQ</sequence>
<dbReference type="EMBL" id="CP002417">
    <property type="protein sequence ID" value="ADU36512.1"/>
    <property type="molecule type" value="Genomic_DNA"/>
</dbReference>
<reference evidence="5" key="1">
    <citation type="submission" date="2010-12" db="EMBL/GenBank/DDBJ databases">
        <title>Complete sequence of Variovorax paradoxus EPS.</title>
        <authorList>
            <consortium name="US DOE Joint Genome Institute"/>
            <person name="Lucas S."/>
            <person name="Copeland A."/>
            <person name="Lapidus A."/>
            <person name="Cheng J.-F."/>
            <person name="Goodwin L."/>
            <person name="Pitluck S."/>
            <person name="Teshima H."/>
            <person name="Detter J.C."/>
            <person name="Han C."/>
            <person name="Tapia R."/>
            <person name="Land M."/>
            <person name="Hauser L."/>
            <person name="Kyrpides N."/>
            <person name="Ivanova N."/>
            <person name="Ovchinnikova G."/>
            <person name="Orwin P."/>
            <person name="Han J.-I.G."/>
            <person name="Woyke T."/>
        </authorList>
    </citation>
    <scope>NUCLEOTIDE SEQUENCE [LARGE SCALE GENOMIC DNA]</scope>
    <source>
        <strain evidence="5">EPS</strain>
    </source>
</reference>
<dbReference type="Proteomes" id="UP000008917">
    <property type="component" value="Chromosome"/>
</dbReference>
<dbReference type="InterPro" id="IPR029058">
    <property type="entry name" value="AB_hydrolase_fold"/>
</dbReference>
<dbReference type="PANTHER" id="PTHR48081">
    <property type="entry name" value="AB HYDROLASE SUPERFAMILY PROTEIN C4A8.06C"/>
    <property type="match status" value="1"/>
</dbReference>
<evidence type="ECO:0000256" key="2">
    <source>
        <dbReference type="SAM" id="SignalP"/>
    </source>
</evidence>
<dbReference type="AlphaFoldDB" id="E6UWW7"/>
<feature type="signal peptide" evidence="2">
    <location>
        <begin position="1"/>
        <end position="35"/>
    </location>
</feature>
<dbReference type="InterPro" id="IPR049492">
    <property type="entry name" value="BD-FAE-like_dom"/>
</dbReference>
<evidence type="ECO:0000313" key="4">
    <source>
        <dbReference type="EMBL" id="ADU36512.1"/>
    </source>
</evidence>
<dbReference type="InterPro" id="IPR050300">
    <property type="entry name" value="GDXG_lipolytic_enzyme"/>
</dbReference>
<organism evidence="4 5">
    <name type="scientific">Variovorax paradoxus (strain EPS)</name>
    <dbReference type="NCBI Taxonomy" id="595537"/>
    <lineage>
        <taxon>Bacteria</taxon>
        <taxon>Pseudomonadati</taxon>
        <taxon>Pseudomonadota</taxon>
        <taxon>Betaproteobacteria</taxon>
        <taxon>Burkholderiales</taxon>
        <taxon>Comamonadaceae</taxon>
        <taxon>Variovorax</taxon>
    </lineage>
</organism>
<protein>
    <submittedName>
        <fullName evidence="4">Lipase</fullName>
    </submittedName>
</protein>
<keyword evidence="2" id="KW-0732">Signal</keyword>